<evidence type="ECO:0000313" key="1">
    <source>
        <dbReference type="EMBL" id="KAF9786381.1"/>
    </source>
</evidence>
<name>A0A9P6L7U3_9AGAM</name>
<reference evidence="1" key="1">
    <citation type="journal article" date="2020" name="Nat. Commun.">
        <title>Large-scale genome sequencing of mycorrhizal fungi provides insights into the early evolution of symbiotic traits.</title>
        <authorList>
            <person name="Miyauchi S."/>
            <person name="Kiss E."/>
            <person name="Kuo A."/>
            <person name="Drula E."/>
            <person name="Kohler A."/>
            <person name="Sanchez-Garcia M."/>
            <person name="Morin E."/>
            <person name="Andreopoulos B."/>
            <person name="Barry K.W."/>
            <person name="Bonito G."/>
            <person name="Buee M."/>
            <person name="Carver A."/>
            <person name="Chen C."/>
            <person name="Cichocki N."/>
            <person name="Clum A."/>
            <person name="Culley D."/>
            <person name="Crous P.W."/>
            <person name="Fauchery L."/>
            <person name="Girlanda M."/>
            <person name="Hayes R.D."/>
            <person name="Keri Z."/>
            <person name="LaButti K."/>
            <person name="Lipzen A."/>
            <person name="Lombard V."/>
            <person name="Magnuson J."/>
            <person name="Maillard F."/>
            <person name="Murat C."/>
            <person name="Nolan M."/>
            <person name="Ohm R.A."/>
            <person name="Pangilinan J."/>
            <person name="Pereira M.F."/>
            <person name="Perotto S."/>
            <person name="Peter M."/>
            <person name="Pfister S."/>
            <person name="Riley R."/>
            <person name="Sitrit Y."/>
            <person name="Stielow J.B."/>
            <person name="Szollosi G."/>
            <person name="Zifcakova L."/>
            <person name="Stursova M."/>
            <person name="Spatafora J.W."/>
            <person name="Tedersoo L."/>
            <person name="Vaario L.M."/>
            <person name="Yamada A."/>
            <person name="Yan M."/>
            <person name="Wang P."/>
            <person name="Xu J."/>
            <person name="Bruns T."/>
            <person name="Baldrian P."/>
            <person name="Vilgalys R."/>
            <person name="Dunand C."/>
            <person name="Henrissat B."/>
            <person name="Grigoriev I.V."/>
            <person name="Hibbett D."/>
            <person name="Nagy L.G."/>
            <person name="Martin F.M."/>
        </authorList>
    </citation>
    <scope>NUCLEOTIDE SEQUENCE</scope>
    <source>
        <strain evidence="1">UH-Tt-Lm1</strain>
    </source>
</reference>
<comment type="caution">
    <text evidence="1">The sequence shown here is derived from an EMBL/GenBank/DDBJ whole genome shotgun (WGS) entry which is preliminary data.</text>
</comment>
<dbReference type="InterPro" id="IPR032675">
    <property type="entry name" value="LRR_dom_sf"/>
</dbReference>
<dbReference type="Gene3D" id="3.80.10.10">
    <property type="entry name" value="Ribonuclease Inhibitor"/>
    <property type="match status" value="1"/>
</dbReference>
<dbReference type="AlphaFoldDB" id="A0A9P6L7U3"/>
<evidence type="ECO:0000313" key="2">
    <source>
        <dbReference type="Proteomes" id="UP000736335"/>
    </source>
</evidence>
<proteinExistence type="predicted"/>
<dbReference type="EMBL" id="WIUZ02000006">
    <property type="protein sequence ID" value="KAF9786381.1"/>
    <property type="molecule type" value="Genomic_DNA"/>
</dbReference>
<dbReference type="OrthoDB" id="3543113at2759"/>
<gene>
    <name evidence="1" type="ORF">BJ322DRAFT_783446</name>
</gene>
<accession>A0A9P6L7U3</accession>
<keyword evidence="2" id="KW-1185">Reference proteome</keyword>
<reference evidence="1" key="2">
    <citation type="submission" date="2020-11" db="EMBL/GenBank/DDBJ databases">
        <authorList>
            <consortium name="DOE Joint Genome Institute"/>
            <person name="Kuo A."/>
            <person name="Miyauchi S."/>
            <person name="Kiss E."/>
            <person name="Drula E."/>
            <person name="Kohler A."/>
            <person name="Sanchez-Garcia M."/>
            <person name="Andreopoulos B."/>
            <person name="Barry K.W."/>
            <person name="Bonito G."/>
            <person name="Buee M."/>
            <person name="Carver A."/>
            <person name="Chen C."/>
            <person name="Cichocki N."/>
            <person name="Clum A."/>
            <person name="Culley D."/>
            <person name="Crous P.W."/>
            <person name="Fauchery L."/>
            <person name="Girlanda M."/>
            <person name="Hayes R."/>
            <person name="Keri Z."/>
            <person name="Labutti K."/>
            <person name="Lipzen A."/>
            <person name="Lombard V."/>
            <person name="Magnuson J."/>
            <person name="Maillard F."/>
            <person name="Morin E."/>
            <person name="Murat C."/>
            <person name="Nolan M."/>
            <person name="Ohm R."/>
            <person name="Pangilinan J."/>
            <person name="Pereira M."/>
            <person name="Perotto S."/>
            <person name="Peter M."/>
            <person name="Riley R."/>
            <person name="Sitrit Y."/>
            <person name="Stielow B."/>
            <person name="Szollosi G."/>
            <person name="Zifcakova L."/>
            <person name="Stursova M."/>
            <person name="Spatafora J.W."/>
            <person name="Tedersoo L."/>
            <person name="Vaario L.-M."/>
            <person name="Yamada A."/>
            <person name="Yan M."/>
            <person name="Wang P."/>
            <person name="Xu J."/>
            <person name="Bruns T."/>
            <person name="Baldrian P."/>
            <person name="Vilgalys R."/>
            <person name="Henrissat B."/>
            <person name="Grigoriev I.V."/>
            <person name="Hibbett D."/>
            <person name="Nagy L.G."/>
            <person name="Martin F.M."/>
        </authorList>
    </citation>
    <scope>NUCLEOTIDE SEQUENCE</scope>
    <source>
        <strain evidence="1">UH-Tt-Lm1</strain>
    </source>
</reference>
<protein>
    <recommendedName>
        <fullName evidence="3">F-box domain-containing protein</fullName>
    </recommendedName>
</protein>
<dbReference type="Proteomes" id="UP000736335">
    <property type="component" value="Unassembled WGS sequence"/>
</dbReference>
<evidence type="ECO:0008006" key="3">
    <source>
        <dbReference type="Google" id="ProtNLM"/>
    </source>
</evidence>
<sequence>MHDCLCVDEIVRLITGELVAATQHATTIAFACCRKSFDDPVLDVLWETQCRLLPLLKTLPGDIWSPGGYKTFQRLPTTQEWARLRKYARRMRDLQEEDTLNRISPQVLSALQFHLLNKPLLPNLKTLALSIRDDYIPLIPYILSPGTTAITMRAFENLPEVVLASMITALPTLCPGLQSIILYNLPKTPIITAALSRFLLTTNRNILEHFWVACPLLEEAREVLYKLPGLNQLQTMINGSAGLPTLVLPGLIDLSIGYDHGYDWLQGFRGASLGYLDSLQIFSESDSVDGFLEEFESVALTTSISKTLLAFSFHTPRAWRPNYRSLLPFTKLEGLVIQFSCRFGCSSTIDDDTITDSARAMPKLETLHIGGSPCGTPAGITTKGLSALAHYCVRLSDLRIHFQVASLAPLETPAFASHDEWSVLMEDCALTVLDAGDTPVPEESALMVALTLLRIFPRLRSIEYSDDEGWETVTNAILLSGKLAYHSRPRETPQRAVRS</sequence>
<organism evidence="1 2">
    <name type="scientific">Thelephora terrestris</name>
    <dbReference type="NCBI Taxonomy" id="56493"/>
    <lineage>
        <taxon>Eukaryota</taxon>
        <taxon>Fungi</taxon>
        <taxon>Dikarya</taxon>
        <taxon>Basidiomycota</taxon>
        <taxon>Agaricomycotina</taxon>
        <taxon>Agaricomycetes</taxon>
        <taxon>Thelephorales</taxon>
        <taxon>Thelephoraceae</taxon>
        <taxon>Thelephora</taxon>
    </lineage>
</organism>